<sequence length="182" mass="19521">MRKMLLACGIAGAFAVSGVSYASIITSNSMTASVISNPTVTTVAENTASGGPYGSKPAWNTFVEKDSRTLNAGDLFIINATNSTPEKVLSVFLYLENGVEMSGDYSTFYENIQVYSEENGTWKSVQGKSQQLSLQNGVLAFALSGGKKYAITVSNTTEHTSWAYASKDTTLQPKYSATANYR</sequence>
<dbReference type="AlphaFoldDB" id="A0AA42BRY8"/>
<comment type="caution">
    <text evidence="2">The sequence shown here is derived from an EMBL/GenBank/DDBJ whole genome shotgun (WGS) entry which is preliminary data.</text>
</comment>
<reference evidence="2" key="1">
    <citation type="submission" date="2022-07" db="EMBL/GenBank/DDBJ databases">
        <authorList>
            <person name="Li W.-J."/>
            <person name="Deng Q.-Q."/>
        </authorList>
    </citation>
    <scope>NUCLEOTIDE SEQUENCE</scope>
    <source>
        <strain evidence="2">SYSU M60031</strain>
    </source>
</reference>
<evidence type="ECO:0000313" key="3">
    <source>
        <dbReference type="Proteomes" id="UP001156102"/>
    </source>
</evidence>
<evidence type="ECO:0000313" key="2">
    <source>
        <dbReference type="EMBL" id="MCP8970014.1"/>
    </source>
</evidence>
<feature type="chain" id="PRO_5041471234" evidence="1">
    <location>
        <begin position="23"/>
        <end position="182"/>
    </location>
</feature>
<organism evidence="2 3">
    <name type="scientific">Ectobacillus ponti</name>
    <dbReference type="NCBI Taxonomy" id="2961894"/>
    <lineage>
        <taxon>Bacteria</taxon>
        <taxon>Bacillati</taxon>
        <taxon>Bacillota</taxon>
        <taxon>Bacilli</taxon>
        <taxon>Bacillales</taxon>
        <taxon>Bacillaceae</taxon>
        <taxon>Ectobacillus</taxon>
    </lineage>
</organism>
<feature type="signal peptide" evidence="1">
    <location>
        <begin position="1"/>
        <end position="22"/>
    </location>
</feature>
<dbReference type="Proteomes" id="UP001156102">
    <property type="component" value="Unassembled WGS sequence"/>
</dbReference>
<evidence type="ECO:0000256" key="1">
    <source>
        <dbReference type="SAM" id="SignalP"/>
    </source>
</evidence>
<keyword evidence="3" id="KW-1185">Reference proteome</keyword>
<proteinExistence type="predicted"/>
<keyword evidence="1" id="KW-0732">Signal</keyword>
<protein>
    <submittedName>
        <fullName evidence="2">Uncharacterized protein</fullName>
    </submittedName>
</protein>
<accession>A0AA42BRY8</accession>
<gene>
    <name evidence="2" type="ORF">NK662_15940</name>
</gene>
<name>A0AA42BRY8_9BACI</name>
<dbReference type="EMBL" id="JANCLT010000009">
    <property type="protein sequence ID" value="MCP8970014.1"/>
    <property type="molecule type" value="Genomic_DNA"/>
</dbReference>
<dbReference type="RefSeq" id="WP_254759934.1">
    <property type="nucleotide sequence ID" value="NZ_JANCLT010000009.1"/>
</dbReference>